<evidence type="ECO:0000313" key="3">
    <source>
        <dbReference type="Proteomes" id="UP000307244"/>
    </source>
</evidence>
<dbReference type="Pfam" id="PF17820">
    <property type="entry name" value="PDZ_6"/>
    <property type="match status" value="1"/>
</dbReference>
<sequence>MRAVSFFLFKILFISAITLSLVVNHVNAQQFEFSGDRKNQTINFNLVRNLVIVPLYINGNGPFNFILDTGVGPLIITDTSIVKDLNLKKLRPVKMNGLGKGLEIDAFISNEIYAKIGKAEIENIPTAILKEDVFALSSYVGVPIHGLLGYYFFNSFVVELNYTGRRLKFHRPETKRRIEGEAIPIEIFNNKPYMSVHMDIPGLGTRSLKVVIDNGASHAISLETLDENPFPIPTASIKANLGIGLSGPISGSVARIPSLRVGSFILNDVISSYPDYDNAARKTLFLNRNGNLGAEILTRFNITFDYNNNFMYLKRNYNFRRPFEHDMSGMEIFVDDALTKRFFISRIEPESPAVEAGLLVDDEILSINFMTAGTMTLNDVSKFLRMENGKTLYIAINRKGELLIKTIKLKKRI</sequence>
<name>A0A4U1CDB0_9SPHI</name>
<proteinExistence type="predicted"/>
<dbReference type="OrthoDB" id="3521766at2"/>
<gene>
    <name evidence="2" type="ORF">FA047_14350</name>
</gene>
<organism evidence="2 3">
    <name type="scientific">Pedobacter frigoris</name>
    <dbReference type="NCBI Taxonomy" id="2571272"/>
    <lineage>
        <taxon>Bacteria</taxon>
        <taxon>Pseudomonadati</taxon>
        <taxon>Bacteroidota</taxon>
        <taxon>Sphingobacteriia</taxon>
        <taxon>Sphingobacteriales</taxon>
        <taxon>Sphingobacteriaceae</taxon>
        <taxon>Pedobacter</taxon>
    </lineage>
</organism>
<accession>A0A4U1CDB0</accession>
<dbReference type="AlphaFoldDB" id="A0A4U1CDB0"/>
<dbReference type="Gene3D" id="2.30.42.10">
    <property type="match status" value="1"/>
</dbReference>
<comment type="caution">
    <text evidence="2">The sequence shown here is derived from an EMBL/GenBank/DDBJ whole genome shotgun (WGS) entry which is preliminary data.</text>
</comment>
<dbReference type="Pfam" id="PF13650">
    <property type="entry name" value="Asp_protease_2"/>
    <property type="match status" value="1"/>
</dbReference>
<evidence type="ECO:0000259" key="1">
    <source>
        <dbReference type="SMART" id="SM00228"/>
    </source>
</evidence>
<dbReference type="EMBL" id="SWBQ01000004">
    <property type="protein sequence ID" value="TKC04948.1"/>
    <property type="molecule type" value="Genomic_DNA"/>
</dbReference>
<dbReference type="Proteomes" id="UP000307244">
    <property type="component" value="Unassembled WGS sequence"/>
</dbReference>
<protein>
    <submittedName>
        <fullName evidence="2">PDZ domain-containing protein</fullName>
    </submittedName>
</protein>
<dbReference type="InterPro" id="IPR041489">
    <property type="entry name" value="PDZ_6"/>
</dbReference>
<dbReference type="SMART" id="SM00228">
    <property type="entry name" value="PDZ"/>
    <property type="match status" value="1"/>
</dbReference>
<dbReference type="InterPro" id="IPR001478">
    <property type="entry name" value="PDZ"/>
</dbReference>
<keyword evidence="3" id="KW-1185">Reference proteome</keyword>
<dbReference type="SUPFAM" id="SSF50156">
    <property type="entry name" value="PDZ domain-like"/>
    <property type="match status" value="1"/>
</dbReference>
<reference evidence="2 3" key="1">
    <citation type="submission" date="2019-04" db="EMBL/GenBank/DDBJ databases">
        <title>Pedobacter sp. RP-3-15 sp. nov., isolated from Arctic soil.</title>
        <authorList>
            <person name="Dahal R.H."/>
            <person name="Kim D.-U."/>
        </authorList>
    </citation>
    <scope>NUCLEOTIDE SEQUENCE [LARGE SCALE GENOMIC DNA]</scope>
    <source>
        <strain evidence="2 3">RP-3-15</strain>
    </source>
</reference>
<dbReference type="RefSeq" id="WP_136836768.1">
    <property type="nucleotide sequence ID" value="NZ_SWBQ01000004.1"/>
</dbReference>
<evidence type="ECO:0000313" key="2">
    <source>
        <dbReference type="EMBL" id="TKC04948.1"/>
    </source>
</evidence>
<feature type="domain" description="PDZ" evidence="1">
    <location>
        <begin position="328"/>
        <end position="400"/>
    </location>
</feature>
<dbReference type="InterPro" id="IPR036034">
    <property type="entry name" value="PDZ_sf"/>
</dbReference>
<dbReference type="InterPro" id="IPR021109">
    <property type="entry name" value="Peptidase_aspartic_dom_sf"/>
</dbReference>
<dbReference type="Gene3D" id="2.40.70.10">
    <property type="entry name" value="Acid Proteases"/>
    <property type="match status" value="2"/>
</dbReference>